<evidence type="ECO:0000313" key="2">
    <source>
        <dbReference type="Proteomes" id="UP001341840"/>
    </source>
</evidence>
<proteinExistence type="predicted"/>
<sequence>KELSCSVGELFVPGSLVIAVLLQVQVKDVLIQPGLHKHTGRYCPGGASSAKSSEPALLWLRDMKIRTAMEEDELLAGPQLHLDISWQLMQVV</sequence>
<keyword evidence="2" id="KW-1185">Reference proteome</keyword>
<reference evidence="1 2" key="1">
    <citation type="journal article" date="2023" name="Plants (Basel)">
        <title>Bridging the Gap: Combining Genomics and Transcriptomics Approaches to Understand Stylosanthes scabra, an Orphan Legume from the Brazilian Caatinga.</title>
        <authorList>
            <person name="Ferreira-Neto J.R.C."/>
            <person name="da Silva M.D."/>
            <person name="Binneck E."/>
            <person name="de Melo N.F."/>
            <person name="da Silva R.H."/>
            <person name="de Melo A.L.T.M."/>
            <person name="Pandolfi V."/>
            <person name="Bustamante F.O."/>
            <person name="Brasileiro-Vidal A.C."/>
            <person name="Benko-Iseppon A.M."/>
        </authorList>
    </citation>
    <scope>NUCLEOTIDE SEQUENCE [LARGE SCALE GENOMIC DNA]</scope>
    <source>
        <tissue evidence="1">Leaves</tissue>
    </source>
</reference>
<protein>
    <submittedName>
        <fullName evidence="1">Uncharacterized protein</fullName>
    </submittedName>
</protein>
<name>A0ABU6T7V1_9FABA</name>
<comment type="caution">
    <text evidence="1">The sequence shown here is derived from an EMBL/GenBank/DDBJ whole genome shotgun (WGS) entry which is preliminary data.</text>
</comment>
<accession>A0ABU6T7V1</accession>
<organism evidence="1 2">
    <name type="scientific">Stylosanthes scabra</name>
    <dbReference type="NCBI Taxonomy" id="79078"/>
    <lineage>
        <taxon>Eukaryota</taxon>
        <taxon>Viridiplantae</taxon>
        <taxon>Streptophyta</taxon>
        <taxon>Embryophyta</taxon>
        <taxon>Tracheophyta</taxon>
        <taxon>Spermatophyta</taxon>
        <taxon>Magnoliopsida</taxon>
        <taxon>eudicotyledons</taxon>
        <taxon>Gunneridae</taxon>
        <taxon>Pentapetalae</taxon>
        <taxon>rosids</taxon>
        <taxon>fabids</taxon>
        <taxon>Fabales</taxon>
        <taxon>Fabaceae</taxon>
        <taxon>Papilionoideae</taxon>
        <taxon>50 kb inversion clade</taxon>
        <taxon>dalbergioids sensu lato</taxon>
        <taxon>Dalbergieae</taxon>
        <taxon>Pterocarpus clade</taxon>
        <taxon>Stylosanthes</taxon>
    </lineage>
</organism>
<dbReference type="EMBL" id="JASCZI010090677">
    <property type="protein sequence ID" value="MED6144781.1"/>
    <property type="molecule type" value="Genomic_DNA"/>
</dbReference>
<dbReference type="Proteomes" id="UP001341840">
    <property type="component" value="Unassembled WGS sequence"/>
</dbReference>
<gene>
    <name evidence="1" type="ORF">PIB30_018629</name>
</gene>
<evidence type="ECO:0000313" key="1">
    <source>
        <dbReference type="EMBL" id="MED6144781.1"/>
    </source>
</evidence>
<feature type="non-terminal residue" evidence="1">
    <location>
        <position position="1"/>
    </location>
</feature>